<organism evidence="9">
    <name type="scientific">Drosophila grimshawi</name>
    <name type="common">Hawaiian fruit fly</name>
    <name type="synonym">Idiomyia grimshawi</name>
    <dbReference type="NCBI Taxonomy" id="7222"/>
    <lineage>
        <taxon>Eukaryota</taxon>
        <taxon>Metazoa</taxon>
        <taxon>Ecdysozoa</taxon>
        <taxon>Arthropoda</taxon>
        <taxon>Hexapoda</taxon>
        <taxon>Insecta</taxon>
        <taxon>Pterygota</taxon>
        <taxon>Neoptera</taxon>
        <taxon>Endopterygota</taxon>
        <taxon>Diptera</taxon>
        <taxon>Brachycera</taxon>
        <taxon>Muscomorpha</taxon>
        <taxon>Ephydroidea</taxon>
        <taxon>Drosophilidae</taxon>
        <taxon>Drosophila</taxon>
        <taxon>Hawaiian Drosophila</taxon>
    </lineage>
</organism>
<accession>B4J546</accession>
<feature type="region of interest" description="Disordered" evidence="6">
    <location>
        <begin position="1060"/>
        <end position="1087"/>
    </location>
</feature>
<evidence type="ECO:0000256" key="5">
    <source>
        <dbReference type="SAM" id="Coils"/>
    </source>
</evidence>
<feature type="compositionally biased region" description="Low complexity" evidence="6">
    <location>
        <begin position="934"/>
        <end position="949"/>
    </location>
</feature>
<feature type="compositionally biased region" description="Low complexity" evidence="6">
    <location>
        <begin position="883"/>
        <end position="892"/>
    </location>
</feature>
<evidence type="ECO:0000256" key="6">
    <source>
        <dbReference type="SAM" id="MobiDB-lite"/>
    </source>
</evidence>
<evidence type="ECO:0000259" key="7">
    <source>
        <dbReference type="PROSITE" id="PS52027"/>
    </source>
</evidence>
<evidence type="ECO:0000313" key="9">
    <source>
        <dbReference type="Proteomes" id="UP000001070"/>
    </source>
</evidence>
<dbReference type="PROSITE" id="PS52027">
    <property type="entry name" value="ZF_C2HC_C3H"/>
    <property type="match status" value="1"/>
</dbReference>
<feature type="coiled-coil region" evidence="5">
    <location>
        <begin position="1505"/>
        <end position="1556"/>
    </location>
</feature>
<feature type="compositionally biased region" description="Low complexity" evidence="6">
    <location>
        <begin position="1323"/>
        <end position="1348"/>
    </location>
</feature>
<dbReference type="InterPro" id="IPR049899">
    <property type="entry name" value="Znf_C2HC_C3H"/>
</dbReference>
<feature type="region of interest" description="Disordered" evidence="6">
    <location>
        <begin position="1166"/>
        <end position="1206"/>
    </location>
</feature>
<feature type="compositionally biased region" description="Polar residues" evidence="6">
    <location>
        <begin position="262"/>
        <end position="275"/>
    </location>
</feature>
<keyword evidence="3" id="KW-0862">Zinc</keyword>
<protein>
    <submittedName>
        <fullName evidence="8">GH20883</fullName>
    </submittedName>
</protein>
<feature type="compositionally biased region" description="Polar residues" evidence="6">
    <location>
        <begin position="288"/>
        <end position="318"/>
    </location>
</feature>
<feature type="compositionally biased region" description="Low complexity" evidence="6">
    <location>
        <begin position="1368"/>
        <end position="1380"/>
    </location>
</feature>
<feature type="region of interest" description="Disordered" evidence="6">
    <location>
        <begin position="1689"/>
        <end position="1769"/>
    </location>
</feature>
<dbReference type="Pfam" id="PF13913">
    <property type="entry name" value="zf-C2HC_2"/>
    <property type="match status" value="2"/>
</dbReference>
<feature type="region of interest" description="Disordered" evidence="6">
    <location>
        <begin position="718"/>
        <end position="738"/>
    </location>
</feature>
<name>B4J546_DROGR</name>
<dbReference type="eggNOG" id="ENOG502SC6I">
    <property type="taxonomic scope" value="Eukaryota"/>
</dbReference>
<dbReference type="STRING" id="7222.B4J546"/>
<feature type="compositionally biased region" description="Basic and acidic residues" evidence="6">
    <location>
        <begin position="381"/>
        <end position="391"/>
    </location>
</feature>
<keyword evidence="1" id="KW-0479">Metal-binding</keyword>
<dbReference type="PhylomeDB" id="B4J546"/>
<feature type="compositionally biased region" description="Polar residues" evidence="6">
    <location>
        <begin position="909"/>
        <end position="932"/>
    </location>
</feature>
<dbReference type="OrthoDB" id="10066537at2759"/>
<feature type="region of interest" description="Disordered" evidence="6">
    <location>
        <begin position="1453"/>
        <end position="1478"/>
    </location>
</feature>
<feature type="region of interest" description="Disordered" evidence="6">
    <location>
        <begin position="909"/>
        <end position="950"/>
    </location>
</feature>
<dbReference type="HOGENOM" id="CLU_002426_0_0_1"/>
<dbReference type="FunCoup" id="B4J546">
    <property type="interactions" value="2"/>
</dbReference>
<dbReference type="OMA" id="FRDCREF"/>
<feature type="region of interest" description="Disordered" evidence="6">
    <location>
        <begin position="130"/>
        <end position="168"/>
    </location>
</feature>
<feature type="compositionally biased region" description="Polar residues" evidence="6">
    <location>
        <begin position="1622"/>
        <end position="1651"/>
    </location>
</feature>
<sequence length="1822" mass="202054">MSKKMWHKIFKSKAQKQQQQQQLNKINKRHSRGIYEEYQQLNDLLNGEKSPALRLCSENENENGNCNSNSNSNCNSGNINVFEQQPQQSSFNSAALSEAQQQQLLAQQQQQQQQQTQQLSTFSRVRNTFSLRRNNNSSNNKKQTPNAKSTTMECSGAGQDQSDELCQPPPPLTTGLDVPPEEINNHKVELSACPNCSRTFNTNALRVHITVCDKMMKKRKPFDSSRQRREGTALSTYVLPKNFGLPNAEKAAGLHTPPAASRETSSVSSGSQPQEASPLPTRRRSQDSTDLQRSTARASMRKGSTTSTAGTENVQGTPQPAGRTMSRDRLRASRRAKEPAADRCPHCERTFNLKAFDRHVEWCKEKAIQANMKTTSTAETNKAKERMEARKQYKPPNLKTKRSINRDKYSGAQEEQGEPEMVATKQNLMSLSSMTSSVHSDNLHRNVAVKMQRSGSSLSKSKTSTTTTITQNKVSLRMGAEESCVENLEQRVQFGNPRRKSRETSQDIDDAMDRLRSLQVAKLDCETATPLKPAKSRPVIAQRSKAQTPPECLAGPPQATMTFDDLNGLIKRRGGTNICNIKMDIDEQVIKVPSKLQSSASLVRKACRRIRTRENPNIDVCSLEPPKPMSTINVASKESCHALPAPESFRCISNETMYFGSEEGDTSPRGEVQIKLERSTFQTVCRPNKKSQLPIITNNAEPMKALPMPEIKTNFLPRIDHSNGPQQHYEEEPDEDLDCGTELDEQETYDETDMEVGQLLSKAKLLEGDYDDYMDDVLYSEDEQLQLQPQILSPLRRTPTNVSRRLVLLEQDEDGTMYIKAPPSPTKRPPARLAINSERQLIESGCSPLVSDKYDPFLSAKRQLEELCSPNTPPDNEPVVVQPTTTTTTPPILMSTSLTSALGKVHNATTMTPTSTASGQKTTTPNSNFRRTSSLRGPRRTPLLPSRPLFASNYRPTIQRGLSDEGPISSNFLKPEEYDEMPVRAACVNDFHSPRVVRRDTSASNRKQHMKLPLSNATEQPARNVAKTDSLAVFLKYEHELEQLNAKAAELAAANSKELSSKELKEKSNNLSKQNSAKNLTANSGQLPPLLTTPICPPSQVAAAKENNENLVHNFATPLRLEPISGSKPLTPVAPSGTPMPIKLESIFSAYIDPKLINACDNLNVQQSSTGSSDASSTPQQITQSRSSSQSTITMGPEQRRHSGEARNLLKRKMRLGRNQFLYDASPEEAYISSGSCADDEGNRSSLEFDEQCWQQQQKQLLSNPLLGMTKMPVLPTFDDFDFEEFLSSFENENDEEQFPLFRDCREFLLNRTTSRQRSCQKATSTPQQPQSQSQTHTHTPTETATATLRSPAGTPPNSTPLNSSDENNTNNHNNNNNNNSHKLPRCTDESQKREIFISIETEANAQGHSPISPDSLRHMVGNAQTPIDVLHIENGNEPEHAKFSKISDNEDQFDAEHDDEPSHGRCTTKRLSSMPGPVATTTPISTSTLPSPSPSSLALPNVEANNAKNVIEKMRNDFQQLGEQAGASVRRDLLLRQEQALQKQHLQQMQTQQQELKLNAPLTPSPSGDSDELSSLDGYPMSSSHSSRRGASSKLSSDSAYGSSNSPYSLSRQRSSELQSGNSPRNQSQLRPHTASGTMSLQSGKQVANSGMMDVSTQAQTNFGTLKARQRMFAGNGLVSPAINDANAEYSSSSSEHSLPLQQQQQQQQQQNINYNYQQQQQQQQSQAQVAYNNNNNNYELNAKNLNNNNNNSSSSNNNNNNSVSCNLTPTTSLHSLASNNSNSSMTASMKLSKFCHECGGKFVIEHAKFCMDCGVRRVVL</sequence>
<feature type="region of interest" description="Disordered" evidence="6">
    <location>
        <begin position="379"/>
        <end position="420"/>
    </location>
</feature>
<feature type="region of interest" description="Disordered" evidence="6">
    <location>
        <begin position="1316"/>
        <end position="1386"/>
    </location>
</feature>
<dbReference type="GO" id="GO:0008270">
    <property type="term" value="F:zinc ion binding"/>
    <property type="evidence" value="ECO:0007669"/>
    <property type="project" value="UniProtKB-KW"/>
</dbReference>
<feature type="region of interest" description="Disordered" evidence="6">
    <location>
        <begin position="248"/>
        <end position="337"/>
    </location>
</feature>
<feature type="domain" description="C2HC/C3H-type" evidence="7">
    <location>
        <begin position="189"/>
        <end position="218"/>
    </location>
</feature>
<evidence type="ECO:0000313" key="8">
    <source>
        <dbReference type="EMBL" id="EDW00672.1"/>
    </source>
</evidence>
<feature type="region of interest" description="Disordered" evidence="6">
    <location>
        <begin position="998"/>
        <end position="1020"/>
    </location>
</feature>
<feature type="compositionally biased region" description="Low complexity" evidence="6">
    <location>
        <begin position="1576"/>
        <end position="1621"/>
    </location>
</feature>
<evidence type="ECO:0000256" key="4">
    <source>
        <dbReference type="PROSITE-ProRule" id="PRU01371"/>
    </source>
</evidence>
<keyword evidence="9" id="KW-1185">Reference proteome</keyword>
<feature type="compositionally biased region" description="Polar residues" evidence="6">
    <location>
        <begin position="141"/>
        <end position="153"/>
    </location>
</feature>
<dbReference type="Proteomes" id="UP000001070">
    <property type="component" value="Unassembled WGS sequence"/>
</dbReference>
<dbReference type="InParanoid" id="B4J546"/>
<reference evidence="8 9" key="1">
    <citation type="journal article" date="2007" name="Nature">
        <title>Evolution of genes and genomes on the Drosophila phylogeny.</title>
        <authorList>
            <consortium name="Drosophila 12 Genomes Consortium"/>
            <person name="Clark A.G."/>
            <person name="Eisen M.B."/>
            <person name="Smith D.R."/>
            <person name="Bergman C.M."/>
            <person name="Oliver B."/>
            <person name="Markow T.A."/>
            <person name="Kaufman T.C."/>
            <person name="Kellis M."/>
            <person name="Gelbart W."/>
            <person name="Iyer V.N."/>
            <person name="Pollard D.A."/>
            <person name="Sackton T.B."/>
            <person name="Larracuente A.M."/>
            <person name="Singh N.D."/>
            <person name="Abad J.P."/>
            <person name="Abt D.N."/>
            <person name="Adryan B."/>
            <person name="Aguade M."/>
            <person name="Akashi H."/>
            <person name="Anderson W.W."/>
            <person name="Aquadro C.F."/>
            <person name="Ardell D.H."/>
            <person name="Arguello R."/>
            <person name="Artieri C.G."/>
            <person name="Barbash D.A."/>
            <person name="Barker D."/>
            <person name="Barsanti P."/>
            <person name="Batterham P."/>
            <person name="Batzoglou S."/>
            <person name="Begun D."/>
            <person name="Bhutkar A."/>
            <person name="Blanco E."/>
            <person name="Bosak S.A."/>
            <person name="Bradley R.K."/>
            <person name="Brand A.D."/>
            <person name="Brent M.R."/>
            <person name="Brooks A.N."/>
            <person name="Brown R.H."/>
            <person name="Butlin R.K."/>
            <person name="Caggese C."/>
            <person name="Calvi B.R."/>
            <person name="Bernardo de Carvalho A."/>
            <person name="Caspi A."/>
            <person name="Castrezana S."/>
            <person name="Celniker S.E."/>
            <person name="Chang J.L."/>
            <person name="Chapple C."/>
            <person name="Chatterji S."/>
            <person name="Chinwalla A."/>
            <person name="Civetta A."/>
            <person name="Clifton S.W."/>
            <person name="Comeron J.M."/>
            <person name="Costello J.C."/>
            <person name="Coyne J.A."/>
            <person name="Daub J."/>
            <person name="David R.G."/>
            <person name="Delcher A.L."/>
            <person name="Delehaunty K."/>
            <person name="Do C.B."/>
            <person name="Ebling H."/>
            <person name="Edwards K."/>
            <person name="Eickbush T."/>
            <person name="Evans J.D."/>
            <person name="Filipski A."/>
            <person name="Findeiss S."/>
            <person name="Freyhult E."/>
            <person name="Fulton L."/>
            <person name="Fulton R."/>
            <person name="Garcia A.C."/>
            <person name="Gardiner A."/>
            <person name="Garfield D.A."/>
            <person name="Garvin B.E."/>
            <person name="Gibson G."/>
            <person name="Gilbert D."/>
            <person name="Gnerre S."/>
            <person name="Godfrey J."/>
            <person name="Good R."/>
            <person name="Gotea V."/>
            <person name="Gravely B."/>
            <person name="Greenberg A.J."/>
            <person name="Griffiths-Jones S."/>
            <person name="Gross S."/>
            <person name="Guigo R."/>
            <person name="Gustafson E.A."/>
            <person name="Haerty W."/>
            <person name="Hahn M.W."/>
            <person name="Halligan D.L."/>
            <person name="Halpern A.L."/>
            <person name="Halter G.M."/>
            <person name="Han M.V."/>
            <person name="Heger A."/>
            <person name="Hillier L."/>
            <person name="Hinrichs A.S."/>
            <person name="Holmes I."/>
            <person name="Hoskins R.A."/>
            <person name="Hubisz M.J."/>
            <person name="Hultmark D."/>
            <person name="Huntley M.A."/>
            <person name="Jaffe D.B."/>
            <person name="Jagadeeshan S."/>
            <person name="Jeck W.R."/>
            <person name="Johnson J."/>
            <person name="Jones C.D."/>
            <person name="Jordan W.C."/>
            <person name="Karpen G.H."/>
            <person name="Kataoka E."/>
            <person name="Keightley P.D."/>
            <person name="Kheradpour P."/>
            <person name="Kirkness E.F."/>
            <person name="Koerich L.B."/>
            <person name="Kristiansen K."/>
            <person name="Kudrna D."/>
            <person name="Kulathinal R.J."/>
            <person name="Kumar S."/>
            <person name="Kwok R."/>
            <person name="Lander E."/>
            <person name="Langley C.H."/>
            <person name="Lapoint R."/>
            <person name="Lazzaro B.P."/>
            <person name="Lee S.J."/>
            <person name="Levesque L."/>
            <person name="Li R."/>
            <person name="Lin C.F."/>
            <person name="Lin M.F."/>
            <person name="Lindblad-Toh K."/>
            <person name="Llopart A."/>
            <person name="Long M."/>
            <person name="Low L."/>
            <person name="Lozovsky E."/>
            <person name="Lu J."/>
            <person name="Luo M."/>
            <person name="Machado C.A."/>
            <person name="Makalowski W."/>
            <person name="Marzo M."/>
            <person name="Matsuda M."/>
            <person name="Matzkin L."/>
            <person name="McAllister B."/>
            <person name="McBride C.S."/>
            <person name="McKernan B."/>
            <person name="McKernan K."/>
            <person name="Mendez-Lago M."/>
            <person name="Minx P."/>
            <person name="Mollenhauer M.U."/>
            <person name="Montooth K."/>
            <person name="Mount S.M."/>
            <person name="Mu X."/>
            <person name="Myers E."/>
            <person name="Negre B."/>
            <person name="Newfeld S."/>
            <person name="Nielsen R."/>
            <person name="Noor M.A."/>
            <person name="O'Grady P."/>
            <person name="Pachter L."/>
            <person name="Papaceit M."/>
            <person name="Parisi M.J."/>
            <person name="Parisi M."/>
            <person name="Parts L."/>
            <person name="Pedersen J.S."/>
            <person name="Pesole G."/>
            <person name="Phillippy A.M."/>
            <person name="Ponting C.P."/>
            <person name="Pop M."/>
            <person name="Porcelli D."/>
            <person name="Powell J.R."/>
            <person name="Prohaska S."/>
            <person name="Pruitt K."/>
            <person name="Puig M."/>
            <person name="Quesneville H."/>
            <person name="Ram K.R."/>
            <person name="Rand D."/>
            <person name="Rasmussen M.D."/>
            <person name="Reed L.K."/>
            <person name="Reenan R."/>
            <person name="Reily A."/>
            <person name="Remington K.A."/>
            <person name="Rieger T.T."/>
            <person name="Ritchie M.G."/>
            <person name="Robin C."/>
            <person name="Rogers Y.H."/>
            <person name="Rohde C."/>
            <person name="Rozas J."/>
            <person name="Rubenfield M.J."/>
            <person name="Ruiz A."/>
            <person name="Russo S."/>
            <person name="Salzberg S.L."/>
            <person name="Sanchez-Gracia A."/>
            <person name="Saranga D.J."/>
            <person name="Sato H."/>
            <person name="Schaeffer S.W."/>
            <person name="Schatz M.C."/>
            <person name="Schlenke T."/>
            <person name="Schwartz R."/>
            <person name="Segarra C."/>
            <person name="Singh R.S."/>
            <person name="Sirot L."/>
            <person name="Sirota M."/>
            <person name="Sisneros N.B."/>
            <person name="Smith C.D."/>
            <person name="Smith T.F."/>
            <person name="Spieth J."/>
            <person name="Stage D.E."/>
            <person name="Stark A."/>
            <person name="Stephan W."/>
            <person name="Strausberg R.L."/>
            <person name="Strempel S."/>
            <person name="Sturgill D."/>
            <person name="Sutton G."/>
            <person name="Sutton G.G."/>
            <person name="Tao W."/>
            <person name="Teichmann S."/>
            <person name="Tobari Y.N."/>
            <person name="Tomimura Y."/>
            <person name="Tsolas J.M."/>
            <person name="Valente V.L."/>
            <person name="Venter E."/>
            <person name="Venter J.C."/>
            <person name="Vicario S."/>
            <person name="Vieira F.G."/>
            <person name="Vilella A.J."/>
            <person name="Villasante A."/>
            <person name="Walenz B."/>
            <person name="Wang J."/>
            <person name="Wasserman M."/>
            <person name="Watts T."/>
            <person name="Wilson D."/>
            <person name="Wilson R.K."/>
            <person name="Wing R.A."/>
            <person name="Wolfner M.F."/>
            <person name="Wong A."/>
            <person name="Wong G.K."/>
            <person name="Wu C.I."/>
            <person name="Wu G."/>
            <person name="Yamamoto D."/>
            <person name="Yang H.P."/>
            <person name="Yang S.P."/>
            <person name="Yorke J.A."/>
            <person name="Yoshida K."/>
            <person name="Zdobnov E."/>
            <person name="Zhang P."/>
            <person name="Zhang Y."/>
            <person name="Zimin A.V."/>
            <person name="Baldwin J."/>
            <person name="Abdouelleil A."/>
            <person name="Abdulkadir J."/>
            <person name="Abebe A."/>
            <person name="Abera B."/>
            <person name="Abreu J."/>
            <person name="Acer S.C."/>
            <person name="Aftuck L."/>
            <person name="Alexander A."/>
            <person name="An P."/>
            <person name="Anderson E."/>
            <person name="Anderson S."/>
            <person name="Arachi H."/>
            <person name="Azer M."/>
            <person name="Bachantsang P."/>
            <person name="Barry A."/>
            <person name="Bayul T."/>
            <person name="Berlin A."/>
            <person name="Bessette D."/>
            <person name="Bloom T."/>
            <person name="Blye J."/>
            <person name="Boguslavskiy L."/>
            <person name="Bonnet C."/>
            <person name="Boukhgalter B."/>
            <person name="Bourzgui I."/>
            <person name="Brown A."/>
            <person name="Cahill P."/>
            <person name="Channer S."/>
            <person name="Cheshatsang Y."/>
            <person name="Chuda L."/>
            <person name="Citroen M."/>
            <person name="Collymore A."/>
            <person name="Cooke P."/>
            <person name="Costello M."/>
            <person name="D'Aco K."/>
            <person name="Daza R."/>
            <person name="De Haan G."/>
            <person name="DeGray S."/>
            <person name="DeMaso C."/>
            <person name="Dhargay N."/>
            <person name="Dooley K."/>
            <person name="Dooley E."/>
            <person name="Doricent M."/>
            <person name="Dorje P."/>
            <person name="Dorjee K."/>
            <person name="Dupes A."/>
            <person name="Elong R."/>
            <person name="Falk J."/>
            <person name="Farina A."/>
            <person name="Faro S."/>
            <person name="Ferguson D."/>
            <person name="Fisher S."/>
            <person name="Foley C.D."/>
            <person name="Franke A."/>
            <person name="Friedrich D."/>
            <person name="Gadbois L."/>
            <person name="Gearin G."/>
            <person name="Gearin C.R."/>
            <person name="Giannoukos G."/>
            <person name="Goode T."/>
            <person name="Graham J."/>
            <person name="Grandbois E."/>
            <person name="Grewal S."/>
            <person name="Gyaltsen K."/>
            <person name="Hafez N."/>
            <person name="Hagos B."/>
            <person name="Hall J."/>
            <person name="Henson C."/>
            <person name="Hollinger A."/>
            <person name="Honan T."/>
            <person name="Huard M.D."/>
            <person name="Hughes L."/>
            <person name="Hurhula B."/>
            <person name="Husby M.E."/>
            <person name="Kamat A."/>
            <person name="Kanga B."/>
            <person name="Kashin S."/>
            <person name="Khazanovich D."/>
            <person name="Kisner P."/>
            <person name="Lance K."/>
            <person name="Lara M."/>
            <person name="Lee W."/>
            <person name="Lennon N."/>
            <person name="Letendre F."/>
            <person name="LeVine R."/>
            <person name="Lipovsky A."/>
            <person name="Liu X."/>
            <person name="Liu J."/>
            <person name="Liu S."/>
            <person name="Lokyitsang T."/>
            <person name="Lokyitsang Y."/>
            <person name="Lubonja R."/>
            <person name="Lui A."/>
            <person name="MacDonald P."/>
            <person name="Magnisalis V."/>
            <person name="Maru K."/>
            <person name="Matthews C."/>
            <person name="McCusker W."/>
            <person name="McDonough S."/>
            <person name="Mehta T."/>
            <person name="Meldrim J."/>
            <person name="Meneus L."/>
            <person name="Mihai O."/>
            <person name="Mihalev A."/>
            <person name="Mihova T."/>
            <person name="Mittelman R."/>
            <person name="Mlenga V."/>
            <person name="Montmayeur A."/>
            <person name="Mulrain L."/>
            <person name="Navidi A."/>
            <person name="Naylor J."/>
            <person name="Negash T."/>
            <person name="Nguyen T."/>
            <person name="Nguyen N."/>
            <person name="Nicol R."/>
            <person name="Norbu C."/>
            <person name="Norbu N."/>
            <person name="Novod N."/>
            <person name="O'Neill B."/>
            <person name="Osman S."/>
            <person name="Markiewicz E."/>
            <person name="Oyono O.L."/>
            <person name="Patti C."/>
            <person name="Phunkhang P."/>
            <person name="Pierre F."/>
            <person name="Priest M."/>
            <person name="Raghuraman S."/>
            <person name="Rege F."/>
            <person name="Reyes R."/>
            <person name="Rise C."/>
            <person name="Rogov P."/>
            <person name="Ross K."/>
            <person name="Ryan E."/>
            <person name="Settipalli S."/>
            <person name="Shea T."/>
            <person name="Sherpa N."/>
            <person name="Shi L."/>
            <person name="Shih D."/>
            <person name="Sparrow T."/>
            <person name="Spaulding J."/>
            <person name="Stalker J."/>
            <person name="Stange-Thomann N."/>
            <person name="Stavropoulos S."/>
            <person name="Stone C."/>
            <person name="Strader C."/>
            <person name="Tesfaye S."/>
            <person name="Thomson T."/>
            <person name="Thoulutsang Y."/>
            <person name="Thoulutsang D."/>
            <person name="Topham K."/>
            <person name="Topping I."/>
            <person name="Tsamla T."/>
            <person name="Vassiliev H."/>
            <person name="Vo A."/>
            <person name="Wangchuk T."/>
            <person name="Wangdi T."/>
            <person name="Weiand M."/>
            <person name="Wilkinson J."/>
            <person name="Wilson A."/>
            <person name="Yadav S."/>
            <person name="Young G."/>
            <person name="Yu Q."/>
            <person name="Zembek L."/>
            <person name="Zhong D."/>
            <person name="Zimmer A."/>
            <person name="Zwirko Z."/>
            <person name="Jaffe D.B."/>
            <person name="Alvarez P."/>
            <person name="Brockman W."/>
            <person name="Butler J."/>
            <person name="Chin C."/>
            <person name="Gnerre S."/>
            <person name="Grabherr M."/>
            <person name="Kleber M."/>
            <person name="Mauceli E."/>
            <person name="MacCallum I."/>
        </authorList>
    </citation>
    <scope>NUCLEOTIDE SEQUENCE [LARGE SCALE GENOMIC DNA]</scope>
    <source>
        <strain evidence="9">Tucson 15287-2541.00</strain>
    </source>
</reference>
<evidence type="ECO:0000256" key="3">
    <source>
        <dbReference type="ARBA" id="ARBA00022833"/>
    </source>
</evidence>
<feature type="compositionally biased region" description="Low complexity" evidence="6">
    <location>
        <begin position="130"/>
        <end position="140"/>
    </location>
</feature>
<proteinExistence type="predicted"/>
<feature type="compositionally biased region" description="Basic and acidic residues" evidence="6">
    <location>
        <begin position="325"/>
        <end position="337"/>
    </location>
</feature>
<feature type="compositionally biased region" description="Polar residues" evidence="6">
    <location>
        <begin position="1074"/>
        <end position="1086"/>
    </location>
</feature>
<feature type="region of interest" description="Disordered" evidence="6">
    <location>
        <begin position="1560"/>
        <end position="1651"/>
    </location>
</feature>
<feature type="region of interest" description="Disordered" evidence="6">
    <location>
        <begin position="867"/>
        <end position="892"/>
    </location>
</feature>
<feature type="region of interest" description="Disordered" evidence="6">
    <location>
        <begin position="534"/>
        <end position="557"/>
    </location>
</feature>
<gene>
    <name evidence="8" type="primary">Dgri\GH20883</name>
    <name evidence="8" type="ORF">Dgri_GH20883</name>
</gene>
<dbReference type="EMBL" id="CH916367">
    <property type="protein sequence ID" value="EDW00672.1"/>
    <property type="molecule type" value="Genomic_DNA"/>
</dbReference>
<feature type="compositionally biased region" description="Low complexity" evidence="6">
    <location>
        <begin position="1168"/>
        <end position="1194"/>
    </location>
</feature>
<keyword evidence="2 4" id="KW-0863">Zinc-finger</keyword>
<evidence type="ECO:0000256" key="2">
    <source>
        <dbReference type="ARBA" id="ARBA00022771"/>
    </source>
</evidence>
<evidence type="ECO:0000256" key="1">
    <source>
        <dbReference type="ARBA" id="ARBA00022723"/>
    </source>
</evidence>
<dbReference type="Gene3D" id="3.30.160.60">
    <property type="entry name" value="Classic Zinc Finger"/>
    <property type="match status" value="1"/>
</dbReference>
<keyword evidence="5" id="KW-0175">Coiled coil</keyword>